<keyword evidence="1" id="KW-0175">Coiled coil</keyword>
<dbReference type="AlphaFoldDB" id="A0A511J4G4"/>
<sequence>MPLESTIMMKDGSNKMNKFEQERIKEEILSVMNDVKDKNNEGYQQLLRVLEKTPYETNKEYEQLLKQFQEKKSNIETKEGEKLLELLKKQPTVTMKEVVESCVNFQKISDNTDLQKLFFDLLIESKVEQLNQLVLLKSLSRTCELNFLVENERKSLNRELKAGCIELQYGMESIETKKHILESSLNLLRDNNYRYYGTELNKEEAIKNGYREVVIEALLSMEIDDEFSDIYDFLKSNEALHKLLQRNSLSKSEKKAHIRVAFEQSDLSKARIRKFFNQLYGTIEVRSPEKEIVHLIAKEVSVDHAIKFDDALRGTHKIPVEILTQIDKKAQSTLVKEGIRQLVDTSFNKNERLQFYKESLEQKLTKEEQEEFNHLLNKRSQVHEFENLYHSLNSSELKEQLSQIGRMTFGIETWEKFETIQTFKQELAKQSPEKSVVFSELMKKDLREIENQRIMSAIQSIDSRLMNFQNINQLQPKELADILFKMRILYPNWNEELKQQTKKQLTAHLPENKQNEIAQMVEEKEMIHCTSAISSKMGKELQNIVENEEKSQLASKIDEVKLELEKQKIHYLSPVIMKIIYEKLYEKNNGYVTIEDKQKTLKELDNLTKNNDLIESIKKELTIKNIKYTDDEVITWVKKFLTTDKESKQKEYQVILKKIDKFLRKMDNQTAKKEISQFLVELNKEKEQIKTAMEDTFFHIHEHRNNDVGEEEQFRLELYQKEVIQNFIHKDPNLKSVIEACIKQVPLVSCSGRKLKNGRKMTKPFEEDWWYVKWDPLEKYLNSKIGKKNILVSEVNRKVNELLKVNSKICSQIVWSLAIDAAGASINLNHTYAAEPIEQQYLGKKTISSKLSNAKVA</sequence>
<feature type="coiled-coil region" evidence="1">
    <location>
        <begin position="668"/>
        <end position="695"/>
    </location>
</feature>
<accession>A0A511J4G4</accession>
<dbReference type="Proteomes" id="UP000321830">
    <property type="component" value="Unassembled WGS sequence"/>
</dbReference>
<comment type="caution">
    <text evidence="2">The sequence shown here is derived from an EMBL/GenBank/DDBJ whole genome shotgun (WGS) entry which is preliminary data.</text>
</comment>
<dbReference type="EMBL" id="BJWF01000028">
    <property type="protein sequence ID" value="GEL92603.1"/>
    <property type="molecule type" value="Genomic_DNA"/>
</dbReference>
<organism evidence="2 3">
    <name type="scientific">Enterococcus villorum</name>
    <dbReference type="NCBI Taxonomy" id="112904"/>
    <lineage>
        <taxon>Bacteria</taxon>
        <taxon>Bacillati</taxon>
        <taxon>Bacillota</taxon>
        <taxon>Bacilli</taxon>
        <taxon>Lactobacillales</taxon>
        <taxon>Enterococcaceae</taxon>
        <taxon>Enterococcus</taxon>
    </lineage>
</organism>
<name>A0A511J4G4_9ENTE</name>
<protein>
    <submittedName>
        <fullName evidence="2">Uncharacterized protein</fullName>
    </submittedName>
</protein>
<reference evidence="2 3" key="1">
    <citation type="submission" date="2019-07" db="EMBL/GenBank/DDBJ databases">
        <title>Whole genome shotgun sequence of Enterococcus villorum NBRC 100699.</title>
        <authorList>
            <person name="Hosoyama A."/>
            <person name="Uohara A."/>
            <person name="Ohji S."/>
            <person name="Ichikawa N."/>
        </authorList>
    </citation>
    <scope>NUCLEOTIDE SEQUENCE [LARGE SCALE GENOMIC DNA]</scope>
    <source>
        <strain evidence="2 3">NBRC 100699</strain>
    </source>
</reference>
<evidence type="ECO:0000256" key="1">
    <source>
        <dbReference type="SAM" id="Coils"/>
    </source>
</evidence>
<proteinExistence type="predicted"/>
<gene>
    <name evidence="2" type="ORF">EVI01_19400</name>
</gene>
<evidence type="ECO:0000313" key="3">
    <source>
        <dbReference type="Proteomes" id="UP000321830"/>
    </source>
</evidence>
<evidence type="ECO:0000313" key="2">
    <source>
        <dbReference type="EMBL" id="GEL92603.1"/>
    </source>
</evidence>